<organism evidence="2 3">
    <name type="scientific">Natrarchaeobius halalkaliphilus</name>
    <dbReference type="NCBI Taxonomy" id="1679091"/>
    <lineage>
        <taxon>Archaea</taxon>
        <taxon>Methanobacteriati</taxon>
        <taxon>Methanobacteriota</taxon>
        <taxon>Stenosarchaea group</taxon>
        <taxon>Halobacteria</taxon>
        <taxon>Halobacteriales</taxon>
        <taxon>Natrialbaceae</taxon>
        <taxon>Natrarchaeobius</taxon>
    </lineage>
</organism>
<dbReference type="OrthoDB" id="9573at2157"/>
<dbReference type="AlphaFoldDB" id="A0A3N6M573"/>
<accession>A0A3N6M573</accession>
<dbReference type="EMBL" id="REFY01000005">
    <property type="protein sequence ID" value="RQG87849.1"/>
    <property type="molecule type" value="Genomic_DNA"/>
</dbReference>
<keyword evidence="3" id="KW-1185">Reference proteome</keyword>
<sequence length="125" mass="13566">MNGEVGLEEWLDAVALGDGYYHRCSSGHSTLPPGDRCPECGSGLERRPLPSRGELRSYTVSNVSTPEYDDQTPLGIGIATFGSVDVTARLPAVESGRLETGTTVRLSVEERRSDGSRIPVFRLDR</sequence>
<gene>
    <name evidence="2" type="ORF">EA462_13365</name>
</gene>
<evidence type="ECO:0000313" key="2">
    <source>
        <dbReference type="EMBL" id="RQG87849.1"/>
    </source>
</evidence>
<dbReference type="InterPro" id="IPR002878">
    <property type="entry name" value="ChsH2_C"/>
</dbReference>
<dbReference type="PANTHER" id="PTHR34075:SF5">
    <property type="entry name" value="BLR3430 PROTEIN"/>
    <property type="match status" value="1"/>
</dbReference>
<evidence type="ECO:0000313" key="3">
    <source>
        <dbReference type="Proteomes" id="UP000273828"/>
    </source>
</evidence>
<name>A0A3N6M573_9EURY</name>
<proteinExistence type="predicted"/>
<evidence type="ECO:0000259" key="1">
    <source>
        <dbReference type="Pfam" id="PF01796"/>
    </source>
</evidence>
<protein>
    <submittedName>
        <fullName evidence="2">Nucleic acid-binding protein</fullName>
    </submittedName>
</protein>
<dbReference type="RefSeq" id="WP_124179051.1">
    <property type="nucleotide sequence ID" value="NZ_REFY01000005.1"/>
</dbReference>
<dbReference type="Pfam" id="PF01796">
    <property type="entry name" value="OB_ChsH2_C"/>
    <property type="match status" value="1"/>
</dbReference>
<dbReference type="InterPro" id="IPR052513">
    <property type="entry name" value="Thioester_dehydratase-like"/>
</dbReference>
<feature type="domain" description="ChsH2 C-terminal OB-fold" evidence="1">
    <location>
        <begin position="47"/>
        <end position="108"/>
    </location>
</feature>
<dbReference type="SUPFAM" id="SSF50249">
    <property type="entry name" value="Nucleic acid-binding proteins"/>
    <property type="match status" value="1"/>
</dbReference>
<dbReference type="PANTHER" id="PTHR34075">
    <property type="entry name" value="BLR3430 PROTEIN"/>
    <property type="match status" value="1"/>
</dbReference>
<dbReference type="InterPro" id="IPR012340">
    <property type="entry name" value="NA-bd_OB-fold"/>
</dbReference>
<dbReference type="Proteomes" id="UP000273828">
    <property type="component" value="Unassembled WGS sequence"/>
</dbReference>
<comment type="caution">
    <text evidence="2">The sequence shown here is derived from an EMBL/GenBank/DDBJ whole genome shotgun (WGS) entry which is preliminary data.</text>
</comment>
<reference evidence="2 3" key="1">
    <citation type="submission" date="2018-10" db="EMBL/GenBank/DDBJ databases">
        <title>Natrarchaeobius chitinivorans gen. nov., sp. nov., and Natrarchaeobius haloalkaliphilus sp. nov., alkaliphilic, chitin-utilizing haloarchaea from hypersaline alkaline lakes.</title>
        <authorList>
            <person name="Sorokin D.Y."/>
            <person name="Elcheninov A.G."/>
            <person name="Kostrikina N.A."/>
            <person name="Bale N.J."/>
            <person name="Sinninghe Damste J.S."/>
            <person name="Khijniak T.V."/>
            <person name="Kublanov I.V."/>
            <person name="Toshchakov S.V."/>
        </authorList>
    </citation>
    <scope>NUCLEOTIDE SEQUENCE [LARGE SCALE GENOMIC DNA]</scope>
    <source>
        <strain evidence="2 3">AArcht-Sl</strain>
    </source>
</reference>